<feature type="transmembrane region" description="Helical" evidence="1">
    <location>
        <begin position="119"/>
        <end position="138"/>
    </location>
</feature>
<evidence type="ECO:0000256" key="1">
    <source>
        <dbReference type="SAM" id="Phobius"/>
    </source>
</evidence>
<name>A0A929BDY4_9PSEU</name>
<keyword evidence="3" id="KW-1185">Reference proteome</keyword>
<dbReference type="AlphaFoldDB" id="A0A929BDY4"/>
<keyword evidence="1" id="KW-0472">Membrane</keyword>
<gene>
    <name evidence="2" type="ORF">IQ251_14860</name>
</gene>
<accession>A0A929BDY4</accession>
<comment type="caution">
    <text evidence="2">The sequence shown here is derived from an EMBL/GenBank/DDBJ whole genome shotgun (WGS) entry which is preliminary data.</text>
</comment>
<dbReference type="RefSeq" id="WP_193929182.1">
    <property type="nucleotide sequence ID" value="NZ_JADEYC010000024.1"/>
</dbReference>
<sequence length="142" mass="14589">MGSQRGSAAVAPILLVLVVLGVTVAAVALWPLVHARDDTAGLRPAVATVVEPAPCGTRTAGDLLDVHVDGDVRSARYDGCGHLAGQRLDVLVPAQDRPGARARPVAAGVSEQQEAAARAHWVLLTLASVSGGCYGLLLSTRR</sequence>
<feature type="transmembrane region" description="Helical" evidence="1">
    <location>
        <begin position="12"/>
        <end position="33"/>
    </location>
</feature>
<keyword evidence="1" id="KW-1133">Transmembrane helix</keyword>
<reference evidence="2" key="1">
    <citation type="submission" date="2020-10" db="EMBL/GenBank/DDBJ databases">
        <title>Diversity and distribution of actinomycetes associated with coral in the coast of Hainan.</title>
        <authorList>
            <person name="Li F."/>
        </authorList>
    </citation>
    <scope>NUCLEOTIDE SEQUENCE</scope>
    <source>
        <strain evidence="2">HNM0983</strain>
    </source>
</reference>
<evidence type="ECO:0000313" key="3">
    <source>
        <dbReference type="Proteomes" id="UP000598360"/>
    </source>
</evidence>
<keyword evidence="1" id="KW-0812">Transmembrane</keyword>
<proteinExistence type="predicted"/>
<dbReference type="Proteomes" id="UP000598360">
    <property type="component" value="Unassembled WGS sequence"/>
</dbReference>
<protein>
    <submittedName>
        <fullName evidence="2">Uncharacterized protein</fullName>
    </submittedName>
</protein>
<dbReference type="EMBL" id="JADEYC010000024">
    <property type="protein sequence ID" value="MBE9375732.1"/>
    <property type="molecule type" value="Genomic_DNA"/>
</dbReference>
<evidence type="ECO:0000313" key="2">
    <source>
        <dbReference type="EMBL" id="MBE9375732.1"/>
    </source>
</evidence>
<organism evidence="2 3">
    <name type="scientific">Saccharopolyspora montiporae</name>
    <dbReference type="NCBI Taxonomy" id="2781240"/>
    <lineage>
        <taxon>Bacteria</taxon>
        <taxon>Bacillati</taxon>
        <taxon>Actinomycetota</taxon>
        <taxon>Actinomycetes</taxon>
        <taxon>Pseudonocardiales</taxon>
        <taxon>Pseudonocardiaceae</taxon>
        <taxon>Saccharopolyspora</taxon>
    </lineage>
</organism>